<gene>
    <name evidence="1" type="ORF">HHJ78_03405</name>
</gene>
<dbReference type="Pfam" id="PF25310">
    <property type="entry name" value="VG15"/>
    <property type="match status" value="1"/>
</dbReference>
<dbReference type="InterPro" id="IPR057369">
    <property type="entry name" value="VG15"/>
</dbReference>
<dbReference type="EMBL" id="JABCUR010000002">
    <property type="protein sequence ID" value="NMW64599.1"/>
    <property type="molecule type" value="Genomic_DNA"/>
</dbReference>
<evidence type="ECO:0000313" key="1">
    <source>
        <dbReference type="EMBL" id="NMW64599.1"/>
    </source>
</evidence>
<dbReference type="Proteomes" id="UP000578252">
    <property type="component" value="Unassembled WGS sequence"/>
</dbReference>
<dbReference type="AlphaFoldDB" id="A0A7Y0U0F0"/>
<accession>A0A7Y0U0F0</accession>
<organism evidence="1 2">
    <name type="scientific">Mobiluncus mulieris</name>
    <dbReference type="NCBI Taxonomy" id="2052"/>
    <lineage>
        <taxon>Bacteria</taxon>
        <taxon>Bacillati</taxon>
        <taxon>Actinomycetota</taxon>
        <taxon>Actinomycetes</taxon>
        <taxon>Actinomycetales</taxon>
        <taxon>Actinomycetaceae</taxon>
        <taxon>Mobiluncus</taxon>
    </lineage>
</organism>
<protein>
    <submittedName>
        <fullName evidence="1">Uncharacterized protein</fullName>
    </submittedName>
</protein>
<evidence type="ECO:0000313" key="2">
    <source>
        <dbReference type="Proteomes" id="UP000578252"/>
    </source>
</evidence>
<sequence>MASAAQVRLFQRGLETLEKAMLADLKQVWDAITGAEPDTVSRLVQELLPELIDRYGVMAGSMAADWYEELTGHEALVPNLYATEAWRASIRWALSPMFVSEGGGQGAGSAFDRLSGSLVRHMRQYARSTVNESVRRSGGKVSYARMVMGATTCDFCLMLASRGPVYGSAETAGGEGNKYHDHCDCIPVPVAGHWVVDSSTQRGFRWEGQSPGYDFEELYATEYKPYWRENDTIHDVLARRRQAKAAARNAEKRHTRKASSDGTLQRKKWNSYRDYAKDLAKQRGINIDGKQYRLPPKTWAEPPSDWPEDLPALRAKEWNHILYGDEKAGGHSSGYGWIHDRTEFEPQSTPEAIAEKLKILLRRIDYSGLKKTKQYTIGDEEGNIYNVYLSKSHGTIRVASFHRFEKGWRSHE</sequence>
<comment type="caution">
    <text evidence="1">The sequence shown here is derived from an EMBL/GenBank/DDBJ whole genome shotgun (WGS) entry which is preliminary data.</text>
</comment>
<dbReference type="RefSeq" id="WP_169771645.1">
    <property type="nucleotide sequence ID" value="NZ_JABCUR010000002.1"/>
</dbReference>
<proteinExistence type="predicted"/>
<reference evidence="1 2" key="1">
    <citation type="submission" date="2020-04" db="EMBL/GenBank/DDBJ databases">
        <title>Antimicrobial susceptibility and clonality of vaginal-derived multi-drug resistant Mobiluncus isolates in China.</title>
        <authorList>
            <person name="Zhang X."/>
        </authorList>
    </citation>
    <scope>NUCLEOTIDE SEQUENCE [LARGE SCALE GENOMIC DNA]</scope>
    <source>
        <strain evidence="1 2">13</strain>
    </source>
</reference>
<name>A0A7Y0U0F0_9ACTO</name>